<dbReference type="PANTHER" id="PTHR37614">
    <property type="entry name" value="OS02G0121400 PROTEIN"/>
    <property type="match status" value="1"/>
</dbReference>
<comment type="caution">
    <text evidence="2">The sequence shown here is derived from an EMBL/GenBank/DDBJ whole genome shotgun (WGS) entry which is preliminary data.</text>
</comment>
<dbReference type="AlphaFoldDB" id="A0A9P0ZCI0"/>
<dbReference type="Proteomes" id="UP001152484">
    <property type="component" value="Unassembled WGS sequence"/>
</dbReference>
<reference evidence="2" key="1">
    <citation type="submission" date="2022-07" db="EMBL/GenBank/DDBJ databases">
        <authorList>
            <person name="Macas J."/>
            <person name="Novak P."/>
            <person name="Neumann P."/>
        </authorList>
    </citation>
    <scope>NUCLEOTIDE SEQUENCE</scope>
</reference>
<dbReference type="EMBL" id="CAMAPE010000033">
    <property type="protein sequence ID" value="CAH9095090.1"/>
    <property type="molecule type" value="Genomic_DNA"/>
</dbReference>
<name>A0A9P0ZCI0_CUSEU</name>
<feature type="region of interest" description="Disordered" evidence="1">
    <location>
        <begin position="193"/>
        <end position="238"/>
    </location>
</feature>
<protein>
    <submittedName>
        <fullName evidence="2">Uncharacterized protein</fullName>
    </submittedName>
</protein>
<sequence length="238" mass="27510">MEEIPDEIEVCNILLELGKLFRESECSAAAGYRESVCRWGGKRRRSSSRAGGGEFPAVKVQVLSPDTPLSFCPTTESDDKHLKKRSRAEWKREIEELTRCKEMLIQQLESVRVHCDTQRLYNLKLKAMKHDEEEEEGLQQPPPPPLLTSFNKQPEAFVRLIGPARTVAQQLYYHYQHPLIVDPMGQRFQKGLPSPQNNLGFENNRFGPTADESMLKKKKAMYAEARRSRKNKLKVRRR</sequence>
<evidence type="ECO:0000313" key="2">
    <source>
        <dbReference type="EMBL" id="CAH9095090.1"/>
    </source>
</evidence>
<organism evidence="2 3">
    <name type="scientific">Cuscuta europaea</name>
    <name type="common">European dodder</name>
    <dbReference type="NCBI Taxonomy" id="41803"/>
    <lineage>
        <taxon>Eukaryota</taxon>
        <taxon>Viridiplantae</taxon>
        <taxon>Streptophyta</taxon>
        <taxon>Embryophyta</taxon>
        <taxon>Tracheophyta</taxon>
        <taxon>Spermatophyta</taxon>
        <taxon>Magnoliopsida</taxon>
        <taxon>eudicotyledons</taxon>
        <taxon>Gunneridae</taxon>
        <taxon>Pentapetalae</taxon>
        <taxon>asterids</taxon>
        <taxon>lamiids</taxon>
        <taxon>Solanales</taxon>
        <taxon>Convolvulaceae</taxon>
        <taxon>Cuscuteae</taxon>
        <taxon>Cuscuta</taxon>
        <taxon>Cuscuta subgen. Cuscuta</taxon>
    </lineage>
</organism>
<gene>
    <name evidence="2" type="ORF">CEURO_LOCUS12989</name>
</gene>
<feature type="compositionally biased region" description="Basic residues" evidence="1">
    <location>
        <begin position="227"/>
        <end position="238"/>
    </location>
</feature>
<dbReference type="OrthoDB" id="1721092at2759"/>
<evidence type="ECO:0000313" key="3">
    <source>
        <dbReference type="Proteomes" id="UP001152484"/>
    </source>
</evidence>
<keyword evidence="3" id="KW-1185">Reference proteome</keyword>
<evidence type="ECO:0000256" key="1">
    <source>
        <dbReference type="SAM" id="MobiDB-lite"/>
    </source>
</evidence>
<dbReference type="PANTHER" id="PTHR37614:SF2">
    <property type="entry name" value="OS02G0121400 PROTEIN"/>
    <property type="match status" value="1"/>
</dbReference>
<proteinExistence type="predicted"/>
<accession>A0A9P0ZCI0</accession>